<evidence type="ECO:0000256" key="1">
    <source>
        <dbReference type="SAM" id="MobiDB-lite"/>
    </source>
</evidence>
<keyword evidence="2" id="KW-0472">Membrane</keyword>
<feature type="region of interest" description="Disordered" evidence="1">
    <location>
        <begin position="49"/>
        <end position="78"/>
    </location>
</feature>
<dbReference type="AlphaFoldDB" id="A0A852V3Z4"/>
<dbReference type="RefSeq" id="WP_179820571.1">
    <property type="nucleotide sequence ID" value="NZ_JACCCO010000001.1"/>
</dbReference>
<feature type="transmembrane region" description="Helical" evidence="2">
    <location>
        <begin position="87"/>
        <end position="107"/>
    </location>
</feature>
<keyword evidence="5" id="KW-1185">Reference proteome</keyword>
<name>A0A852V3Z4_9ACTN</name>
<dbReference type="InterPro" id="IPR043725">
    <property type="entry name" value="DUF5667"/>
</dbReference>
<accession>A0A852V3Z4</accession>
<comment type="caution">
    <text evidence="4">The sequence shown here is derived from an EMBL/GenBank/DDBJ whole genome shotgun (WGS) entry which is preliminary data.</text>
</comment>
<proteinExistence type="predicted"/>
<feature type="region of interest" description="Disordered" evidence="1">
    <location>
        <begin position="1"/>
        <end position="37"/>
    </location>
</feature>
<feature type="compositionally biased region" description="Basic residues" evidence="1">
    <location>
        <begin position="65"/>
        <end position="78"/>
    </location>
</feature>
<feature type="domain" description="DUF5667" evidence="3">
    <location>
        <begin position="110"/>
        <end position="200"/>
    </location>
</feature>
<organism evidence="4 5">
    <name type="scientific">Streptosporangium sandarakinum</name>
    <dbReference type="NCBI Taxonomy" id="1260955"/>
    <lineage>
        <taxon>Bacteria</taxon>
        <taxon>Bacillati</taxon>
        <taxon>Actinomycetota</taxon>
        <taxon>Actinomycetes</taxon>
        <taxon>Streptosporangiales</taxon>
        <taxon>Streptosporangiaceae</taxon>
        <taxon>Streptosporangium</taxon>
    </lineage>
</organism>
<protein>
    <recommendedName>
        <fullName evidence="3">DUF5667 domain-containing protein</fullName>
    </recommendedName>
</protein>
<dbReference type="EMBL" id="JACCCO010000001">
    <property type="protein sequence ID" value="NYF40615.1"/>
    <property type="molecule type" value="Genomic_DNA"/>
</dbReference>
<reference evidence="4 5" key="1">
    <citation type="submission" date="2020-07" db="EMBL/GenBank/DDBJ databases">
        <title>Sequencing the genomes of 1000 actinobacteria strains.</title>
        <authorList>
            <person name="Klenk H.-P."/>
        </authorList>
    </citation>
    <scope>NUCLEOTIDE SEQUENCE [LARGE SCALE GENOMIC DNA]</scope>
    <source>
        <strain evidence="4 5">DSM 45763</strain>
    </source>
</reference>
<dbReference type="Pfam" id="PF18915">
    <property type="entry name" value="DUF5667"/>
    <property type="match status" value="1"/>
</dbReference>
<evidence type="ECO:0000256" key="2">
    <source>
        <dbReference type="SAM" id="Phobius"/>
    </source>
</evidence>
<dbReference type="Proteomes" id="UP000576393">
    <property type="component" value="Unassembled WGS sequence"/>
</dbReference>
<evidence type="ECO:0000313" key="5">
    <source>
        <dbReference type="Proteomes" id="UP000576393"/>
    </source>
</evidence>
<keyword evidence="2" id="KW-0812">Transmembrane</keyword>
<sequence>MGEWPPGISRGSRARARSHVTRLGTRMGGAPRPEFRAGLRERLTNAAREDLAGADEPAEPAVPARRARHRRRGRRGVRVRCPRPGPLYRLVSAVLVAVMLVAGLATYRSMPGETLYPLKRAAESTLFHLSADEAERADRSFGYAETRAHEVEELLGSSRREKRLIRQTLKDMEDTTRSAVSSLTRVRRRDVRDSRQLKRFVQKQRNQIEGMLPKLDVEDQRRANGYLHYIIQLAPSG</sequence>
<gene>
    <name evidence="4" type="ORF">HDA43_002774</name>
</gene>
<evidence type="ECO:0000259" key="3">
    <source>
        <dbReference type="Pfam" id="PF18915"/>
    </source>
</evidence>
<evidence type="ECO:0000313" key="4">
    <source>
        <dbReference type="EMBL" id="NYF40615.1"/>
    </source>
</evidence>
<keyword evidence="2" id="KW-1133">Transmembrane helix</keyword>